<proteinExistence type="inferred from homology"/>
<dbReference type="Pfam" id="PF00268">
    <property type="entry name" value="Ribonuc_red_sm"/>
    <property type="match status" value="1"/>
</dbReference>
<dbReference type="InterPro" id="IPR000358">
    <property type="entry name" value="RNR_small_fam"/>
</dbReference>
<dbReference type="Gene3D" id="1.10.620.20">
    <property type="entry name" value="Ribonucleotide Reductase, subunit A"/>
    <property type="match status" value="1"/>
</dbReference>
<feature type="transmembrane region" description="Helical" evidence="7">
    <location>
        <begin position="251"/>
        <end position="274"/>
    </location>
</feature>
<dbReference type="EC" id="1.17.4.1" evidence="3"/>
<dbReference type="PANTHER" id="PTHR23409">
    <property type="entry name" value="RIBONUCLEOSIDE-DIPHOSPHATE REDUCTASE SMALL CHAIN"/>
    <property type="match status" value="1"/>
</dbReference>
<dbReference type="InterPro" id="IPR009078">
    <property type="entry name" value="Ferritin-like_SF"/>
</dbReference>
<dbReference type="PANTHER" id="PTHR23409:SF18">
    <property type="entry name" value="RIBONUCLEOSIDE-DIPHOSPHATE REDUCTASE SUBUNIT M2"/>
    <property type="match status" value="1"/>
</dbReference>
<evidence type="ECO:0000256" key="1">
    <source>
        <dbReference type="ARBA" id="ARBA00001962"/>
    </source>
</evidence>
<keyword evidence="5 6" id="KW-0067">ATP-binding</keyword>
<dbReference type="EMBL" id="JAXDAE010000012">
    <property type="protein sequence ID" value="MDY2587967.1"/>
    <property type="molecule type" value="Genomic_DNA"/>
</dbReference>
<organism evidence="9 10">
    <name type="scientific">Winogradskyella aquimaris</name>
    <dbReference type="NCBI Taxonomy" id="864074"/>
    <lineage>
        <taxon>Bacteria</taxon>
        <taxon>Pseudomonadati</taxon>
        <taxon>Bacteroidota</taxon>
        <taxon>Flavobacteriia</taxon>
        <taxon>Flavobacteriales</taxon>
        <taxon>Flavobacteriaceae</taxon>
        <taxon>Winogradskyella</taxon>
    </lineage>
</organism>
<dbReference type="Pfam" id="PF03477">
    <property type="entry name" value="ATP-cone"/>
    <property type="match status" value="1"/>
</dbReference>
<keyword evidence="10" id="KW-1185">Reference proteome</keyword>
<protein>
    <recommendedName>
        <fullName evidence="3">ribonucleoside-diphosphate reductase</fullName>
        <ecNumber evidence="3">1.17.4.1</ecNumber>
    </recommendedName>
</protein>
<evidence type="ECO:0000256" key="4">
    <source>
        <dbReference type="ARBA" id="ARBA00022741"/>
    </source>
</evidence>
<accession>A0ABU5ENQ6</accession>
<keyword evidence="4 6" id="KW-0547">Nucleotide-binding</keyword>
<comment type="cofactor">
    <cofactor evidence="1">
        <name>Fe cation</name>
        <dbReference type="ChEBI" id="CHEBI:24875"/>
    </cofactor>
</comment>
<gene>
    <name evidence="9" type="ORF">SNF14_11505</name>
</gene>
<evidence type="ECO:0000259" key="8">
    <source>
        <dbReference type="PROSITE" id="PS51161"/>
    </source>
</evidence>
<dbReference type="RefSeq" id="WP_320556320.1">
    <property type="nucleotide sequence ID" value="NZ_JAXDAE010000012.1"/>
</dbReference>
<evidence type="ECO:0000256" key="2">
    <source>
        <dbReference type="ARBA" id="ARBA00009303"/>
    </source>
</evidence>
<comment type="similarity">
    <text evidence="2">Belongs to the ribonucleoside diphosphate reductase small chain family.</text>
</comment>
<comment type="caution">
    <text evidence="9">The sequence shown here is derived from an EMBL/GenBank/DDBJ whole genome shotgun (WGS) entry which is preliminary data.</text>
</comment>
<sequence length="424" mass="49230">MQITHIQKRDFSTKPFQLSKITNAVLKAMTALEHGSLEDAERISQSVLDVLLKQKESEPKYVPTVEEIQDAVENALMENSFFDVAKAYILYRDEQARKRKTNIFEKRINLKPYEYPDLYEYVPAIRHSYWIHTEFNFTSDIQDFKAGLSDVERSAIKNTMLAISQIEVAVKSFWGDIYHKMPKPEIGSVGATFAESEVRHHDAYSHLLEILGLNKEFKDLKKKPVIMRRVQYLENALKNSKSDDNRAYADAVLLFSLFIEHVSLFSQFLIIMAFNKYKNVLKGISNVVEATSKEEQIHGDFGIDIIKIIKNENPEWFDESYNETVQDMCRDAFDAESKIVDWIFEKGEIDFLPKAVVNEFLKNRFNKSLESIGIDSIFNIDEQLLAETEWFDDEIIGTKHGDFFVKRSINYSKRTQSITSDDLF</sequence>
<evidence type="ECO:0000313" key="9">
    <source>
        <dbReference type="EMBL" id="MDY2587967.1"/>
    </source>
</evidence>
<reference evidence="9 10" key="1">
    <citation type="submission" date="2023-11" db="EMBL/GenBank/DDBJ databases">
        <title>Winogradskyella pelagius sp. nov., isolated from coastal sediment.</title>
        <authorList>
            <person name="Li F."/>
        </authorList>
    </citation>
    <scope>NUCLEOTIDE SEQUENCE [LARGE SCALE GENOMIC DNA]</scope>
    <source>
        <strain evidence="9 10">KCTC 23502</strain>
    </source>
</reference>
<keyword evidence="7" id="KW-0812">Transmembrane</keyword>
<keyword evidence="7" id="KW-0472">Membrane</keyword>
<evidence type="ECO:0000313" key="10">
    <source>
        <dbReference type="Proteomes" id="UP001285855"/>
    </source>
</evidence>
<dbReference type="PROSITE" id="PS51161">
    <property type="entry name" value="ATP_CONE"/>
    <property type="match status" value="1"/>
</dbReference>
<feature type="domain" description="ATP-cone" evidence="8">
    <location>
        <begin position="4"/>
        <end position="99"/>
    </location>
</feature>
<evidence type="ECO:0000256" key="3">
    <source>
        <dbReference type="ARBA" id="ARBA00012274"/>
    </source>
</evidence>
<dbReference type="CDD" id="cd01049">
    <property type="entry name" value="RNRR2"/>
    <property type="match status" value="1"/>
</dbReference>
<dbReference type="InterPro" id="IPR012348">
    <property type="entry name" value="RNR-like"/>
</dbReference>
<dbReference type="Proteomes" id="UP001285855">
    <property type="component" value="Unassembled WGS sequence"/>
</dbReference>
<dbReference type="SUPFAM" id="SSF47240">
    <property type="entry name" value="Ferritin-like"/>
    <property type="match status" value="1"/>
</dbReference>
<name>A0ABU5ENQ6_9FLAO</name>
<dbReference type="InterPro" id="IPR005144">
    <property type="entry name" value="ATP-cone_dom"/>
</dbReference>
<evidence type="ECO:0000256" key="6">
    <source>
        <dbReference type="PROSITE-ProRule" id="PRU00492"/>
    </source>
</evidence>
<evidence type="ECO:0000256" key="7">
    <source>
        <dbReference type="SAM" id="Phobius"/>
    </source>
</evidence>
<evidence type="ECO:0000256" key="5">
    <source>
        <dbReference type="ARBA" id="ARBA00022840"/>
    </source>
</evidence>
<keyword evidence="7" id="KW-1133">Transmembrane helix</keyword>
<dbReference type="InterPro" id="IPR033909">
    <property type="entry name" value="RNR_small"/>
</dbReference>